<sequence>MHELLSYASDAVRYVLRGIFWDVVLFQLGRAALLFFTLGRYPRGSKLDEHSDRIAGMGLFVLALIWATIALYNYRLPGLHSA</sequence>
<keyword evidence="1" id="KW-0812">Transmembrane</keyword>
<keyword evidence="1" id="KW-0472">Membrane</keyword>
<evidence type="ECO:0008006" key="4">
    <source>
        <dbReference type="Google" id="ProtNLM"/>
    </source>
</evidence>
<feature type="transmembrane region" description="Helical" evidence="1">
    <location>
        <begin position="54"/>
        <end position="74"/>
    </location>
</feature>
<keyword evidence="1" id="KW-1133">Transmembrane helix</keyword>
<dbReference type="Proteomes" id="UP001620408">
    <property type="component" value="Unassembled WGS sequence"/>
</dbReference>
<gene>
    <name evidence="2" type="ORF">ISS97_13645</name>
</gene>
<comment type="caution">
    <text evidence="2">The sequence shown here is derived from an EMBL/GenBank/DDBJ whole genome shotgun (WGS) entry which is preliminary data.</text>
</comment>
<evidence type="ECO:0000256" key="1">
    <source>
        <dbReference type="SAM" id="Phobius"/>
    </source>
</evidence>
<proteinExistence type="predicted"/>
<dbReference type="RefSeq" id="WP_379985866.1">
    <property type="nucleotide sequence ID" value="NZ_JADIKD010000011.1"/>
</dbReference>
<keyword evidence="3" id="KW-1185">Reference proteome</keyword>
<name>A0ABW8K651_9GAMM</name>
<reference evidence="2 3" key="1">
    <citation type="submission" date="2020-10" db="EMBL/GenBank/DDBJ databases">
        <title>Phylogeny of dyella-like bacteria.</title>
        <authorList>
            <person name="Fu J."/>
        </authorList>
    </citation>
    <scope>NUCLEOTIDE SEQUENCE [LARGE SCALE GENOMIC DNA]</scope>
    <source>
        <strain evidence="2 3">BB4</strain>
    </source>
</reference>
<feature type="transmembrane region" description="Helical" evidence="1">
    <location>
        <begin position="20"/>
        <end position="42"/>
    </location>
</feature>
<dbReference type="EMBL" id="JADIKD010000011">
    <property type="protein sequence ID" value="MFK2918311.1"/>
    <property type="molecule type" value="Genomic_DNA"/>
</dbReference>
<evidence type="ECO:0000313" key="2">
    <source>
        <dbReference type="EMBL" id="MFK2918311.1"/>
    </source>
</evidence>
<organism evidence="2 3">
    <name type="scientific">Dyella koreensis</name>
    <dbReference type="NCBI Taxonomy" id="311235"/>
    <lineage>
        <taxon>Bacteria</taxon>
        <taxon>Pseudomonadati</taxon>
        <taxon>Pseudomonadota</taxon>
        <taxon>Gammaproteobacteria</taxon>
        <taxon>Lysobacterales</taxon>
        <taxon>Rhodanobacteraceae</taxon>
        <taxon>Dyella</taxon>
    </lineage>
</organism>
<protein>
    <recommendedName>
        <fullName evidence="4">ABC transporter permease</fullName>
    </recommendedName>
</protein>
<accession>A0ABW8K651</accession>
<evidence type="ECO:0000313" key="3">
    <source>
        <dbReference type="Proteomes" id="UP001620408"/>
    </source>
</evidence>